<feature type="transmembrane region" description="Helical" evidence="1">
    <location>
        <begin position="26"/>
        <end position="45"/>
    </location>
</feature>
<proteinExistence type="predicted"/>
<protein>
    <submittedName>
        <fullName evidence="3">Tripartite tricarboxylate transporter TctB family protein</fullName>
    </submittedName>
</protein>
<evidence type="ECO:0000259" key="2">
    <source>
        <dbReference type="Pfam" id="PF07331"/>
    </source>
</evidence>
<dbReference type="Pfam" id="PF07331">
    <property type="entry name" value="TctB"/>
    <property type="match status" value="1"/>
</dbReference>
<comment type="caution">
    <text evidence="3">The sequence shown here is derived from an EMBL/GenBank/DDBJ whole genome shotgun (WGS) entry which is preliminary data.</text>
</comment>
<keyword evidence="1" id="KW-1133">Transmembrane helix</keyword>
<keyword evidence="1" id="KW-0812">Transmembrane</keyword>
<dbReference type="InterPro" id="IPR009936">
    <property type="entry name" value="DUF1468"/>
</dbReference>
<feature type="domain" description="DUF1468" evidence="2">
    <location>
        <begin position="7"/>
        <end position="128"/>
    </location>
</feature>
<keyword evidence="1" id="KW-0472">Membrane</keyword>
<gene>
    <name evidence="3" type="ORF">MON41_17895</name>
</gene>
<feature type="transmembrane region" description="Helical" evidence="1">
    <location>
        <begin position="101"/>
        <end position="125"/>
    </location>
</feature>
<feature type="transmembrane region" description="Helical" evidence="1">
    <location>
        <begin position="65"/>
        <end position="95"/>
    </location>
</feature>
<sequence>MIIGGTWFSLHGLQYSMGTLRRMGPAYFPVCIGITVALFGVLLLLPALRRPGGFPKPEWRPMAAICIAILAFAIGIDRLGLVPATVVLTILAALAERRPPLLPTAILAVALAAIAVLVFTQGLGIPLPAFRWNL</sequence>
<accession>A0ABS9WA02</accession>
<organism evidence="3 4">
    <name type="scientific">Teichococcus vastitatis</name>
    <dbReference type="NCBI Taxonomy" id="2307076"/>
    <lineage>
        <taxon>Bacteria</taxon>
        <taxon>Pseudomonadati</taxon>
        <taxon>Pseudomonadota</taxon>
        <taxon>Alphaproteobacteria</taxon>
        <taxon>Acetobacterales</taxon>
        <taxon>Roseomonadaceae</taxon>
        <taxon>Roseomonas</taxon>
    </lineage>
</organism>
<name>A0ABS9WA02_9PROT</name>
<keyword evidence="4" id="KW-1185">Reference proteome</keyword>
<dbReference type="EMBL" id="JALBUU010000038">
    <property type="protein sequence ID" value="MCI0755580.1"/>
    <property type="molecule type" value="Genomic_DNA"/>
</dbReference>
<reference evidence="3 4" key="1">
    <citation type="submission" date="2022-03" db="EMBL/GenBank/DDBJ databases">
        <title>Complete genome analysis of Roseomonas KG 17.1 : a prolific producer of plant growth promoters.</title>
        <authorList>
            <person name="Saadouli I."/>
            <person name="Najjari A."/>
            <person name="Mosbah A."/>
            <person name="Ouzari H.I."/>
        </authorList>
    </citation>
    <scope>NUCLEOTIDE SEQUENCE [LARGE SCALE GENOMIC DNA]</scope>
    <source>
        <strain evidence="3 4">KG17-1</strain>
    </source>
</reference>
<dbReference type="Proteomes" id="UP001201985">
    <property type="component" value="Unassembled WGS sequence"/>
</dbReference>
<evidence type="ECO:0000313" key="3">
    <source>
        <dbReference type="EMBL" id="MCI0755580.1"/>
    </source>
</evidence>
<evidence type="ECO:0000313" key="4">
    <source>
        <dbReference type="Proteomes" id="UP001201985"/>
    </source>
</evidence>
<evidence type="ECO:0000256" key="1">
    <source>
        <dbReference type="SAM" id="Phobius"/>
    </source>
</evidence>